<dbReference type="Proteomes" id="UP000077315">
    <property type="component" value="Unassembled WGS sequence"/>
</dbReference>
<dbReference type="EMBL" id="KV440990">
    <property type="protein sequence ID" value="OAD69864.1"/>
    <property type="molecule type" value="Genomic_DNA"/>
</dbReference>
<dbReference type="AlphaFoldDB" id="A0A162NI27"/>
<evidence type="ECO:0000313" key="2">
    <source>
        <dbReference type="Proteomes" id="UP000077315"/>
    </source>
</evidence>
<organism evidence="1 2">
    <name type="scientific">Phycomyces blakesleeanus (strain ATCC 8743b / DSM 1359 / FGSC 10004 / NBRC 33097 / NRRL 1555)</name>
    <dbReference type="NCBI Taxonomy" id="763407"/>
    <lineage>
        <taxon>Eukaryota</taxon>
        <taxon>Fungi</taxon>
        <taxon>Fungi incertae sedis</taxon>
        <taxon>Mucoromycota</taxon>
        <taxon>Mucoromycotina</taxon>
        <taxon>Mucoromycetes</taxon>
        <taxon>Mucorales</taxon>
        <taxon>Phycomycetaceae</taxon>
        <taxon>Phycomyces</taxon>
    </lineage>
</organism>
<evidence type="ECO:0000313" key="1">
    <source>
        <dbReference type="EMBL" id="OAD69864.1"/>
    </source>
</evidence>
<proteinExistence type="predicted"/>
<name>A0A162NI27_PHYB8</name>
<accession>A0A162NI27</accession>
<gene>
    <name evidence="1" type="ORF">PHYBLDRAFT_182656</name>
</gene>
<reference evidence="2" key="1">
    <citation type="submission" date="2015-06" db="EMBL/GenBank/DDBJ databases">
        <title>Expansion of signal transduction pathways in fungi by whole-genome duplication.</title>
        <authorList>
            <consortium name="DOE Joint Genome Institute"/>
            <person name="Corrochano L.M."/>
            <person name="Kuo A."/>
            <person name="Marcet-Houben M."/>
            <person name="Polaino S."/>
            <person name="Salamov A."/>
            <person name="Villalobos J.M."/>
            <person name="Alvarez M.I."/>
            <person name="Avalos J."/>
            <person name="Benito E.P."/>
            <person name="Benoit I."/>
            <person name="Burger G."/>
            <person name="Camino L.P."/>
            <person name="Canovas D."/>
            <person name="Cerda-Olmedo E."/>
            <person name="Cheng J.-F."/>
            <person name="Dominguez A."/>
            <person name="Elias M."/>
            <person name="Eslava A.P."/>
            <person name="Glaser F."/>
            <person name="Grimwood J."/>
            <person name="Gutierrez G."/>
            <person name="Heitman J."/>
            <person name="Henrissat B."/>
            <person name="Iturriaga E.A."/>
            <person name="Lang B.F."/>
            <person name="Lavin J.L."/>
            <person name="Lee S."/>
            <person name="Li W."/>
            <person name="Lindquist E."/>
            <person name="Lopez-Garcia S."/>
            <person name="Luque E.M."/>
            <person name="Marcos A.T."/>
            <person name="Martin J."/>
            <person name="McCluskey K."/>
            <person name="Medina H.R."/>
            <person name="Miralles-Duran A."/>
            <person name="Miyazaki A."/>
            <person name="Munoz-Torres E."/>
            <person name="Oguiza J.A."/>
            <person name="Ohm R."/>
            <person name="Olmedo M."/>
            <person name="Orejas M."/>
            <person name="Ortiz-Castellanos L."/>
            <person name="Pisabarro A.G."/>
            <person name="Rodriguez-Romero J."/>
            <person name="Ruiz-Herrera J."/>
            <person name="Ruiz-Vazquez R."/>
            <person name="Sanz C."/>
            <person name="Schackwitz W."/>
            <person name="Schmutz J."/>
            <person name="Shahriari M."/>
            <person name="Shelest E."/>
            <person name="Silva-Franco F."/>
            <person name="Soanes D."/>
            <person name="Syed K."/>
            <person name="Tagua V.G."/>
            <person name="Talbot N.J."/>
            <person name="Thon M."/>
            <person name="De vries R.P."/>
            <person name="Wiebenga A."/>
            <person name="Yadav J.S."/>
            <person name="Braun E.L."/>
            <person name="Baker S."/>
            <person name="Garre V."/>
            <person name="Horwitz B."/>
            <person name="Torres-Martinez S."/>
            <person name="Idnurm A."/>
            <person name="Herrera-Estrella A."/>
            <person name="Gabaldon T."/>
            <person name="Grigoriev I.V."/>
        </authorList>
    </citation>
    <scope>NUCLEOTIDE SEQUENCE [LARGE SCALE GENOMIC DNA]</scope>
    <source>
        <strain evidence="2">NRRL 1555(-)</strain>
    </source>
</reference>
<dbReference type="GeneID" id="28999560"/>
<protein>
    <submittedName>
        <fullName evidence="1">Uncharacterized protein</fullName>
    </submittedName>
</protein>
<sequence length="85" mass="8814">MPALRAASYLIVPAVSAYGMAAYIRSSAQPAQAHSHLMSLNGSARDAQWRKINNGLGVDVGRSCGEINKAKQRRLFSAGAGAGAA</sequence>
<dbReference type="RefSeq" id="XP_018287904.1">
    <property type="nucleotide sequence ID" value="XM_018438654.1"/>
</dbReference>
<keyword evidence="2" id="KW-1185">Reference proteome</keyword>
<dbReference type="InParanoid" id="A0A162NI27"/>
<dbReference type="OrthoDB" id="2235549at2759"/>
<dbReference type="VEuPathDB" id="FungiDB:PHYBLDRAFT_182656"/>